<reference evidence="1 2" key="1">
    <citation type="submission" date="2023-03" db="EMBL/GenBank/DDBJ databases">
        <title>Complete genome sequence of Tepidibacter sp. SWIR-1, isolated from a deep-sea hydrothermal vent.</title>
        <authorList>
            <person name="Li X."/>
        </authorList>
    </citation>
    <scope>NUCLEOTIDE SEQUENCE [LARGE SCALE GENOMIC DNA]</scope>
    <source>
        <strain evidence="1 2">SWIR-1</strain>
    </source>
</reference>
<keyword evidence="2" id="KW-1185">Reference proteome</keyword>
<protein>
    <submittedName>
        <fullName evidence="1">Uncharacterized protein</fullName>
    </submittedName>
</protein>
<proteinExistence type="predicted"/>
<dbReference type="Proteomes" id="UP001222800">
    <property type="component" value="Chromosome"/>
</dbReference>
<gene>
    <name evidence="1" type="ORF">P4S50_04825</name>
</gene>
<dbReference type="RefSeq" id="WP_277733445.1">
    <property type="nucleotide sequence ID" value="NZ_CP120733.1"/>
</dbReference>
<evidence type="ECO:0000313" key="2">
    <source>
        <dbReference type="Proteomes" id="UP001222800"/>
    </source>
</evidence>
<accession>A0ABY8EIB3</accession>
<dbReference type="EMBL" id="CP120733">
    <property type="protein sequence ID" value="WFD11404.1"/>
    <property type="molecule type" value="Genomic_DNA"/>
</dbReference>
<sequence length="175" mass="19440">MPDQATVGAYIITFISNDCRLESGELIQEWVYTVQEDPESQLPYNISHLELELCPEFNVSDLMDGDIMPGGSFEFGPGNDNCVPDGILRVKWDELTDSQIQPYFLSGGKFSFIVKGCFDKEEKNIYVKGGPNCFPPSEDPPITITGPSCNTRTTTTVPPPRGIPFKGAFNYKIED</sequence>
<evidence type="ECO:0000313" key="1">
    <source>
        <dbReference type="EMBL" id="WFD11404.1"/>
    </source>
</evidence>
<organism evidence="1 2">
    <name type="scientific">Tepidibacter hydrothermalis</name>
    <dbReference type="NCBI Taxonomy" id="3036126"/>
    <lineage>
        <taxon>Bacteria</taxon>
        <taxon>Bacillati</taxon>
        <taxon>Bacillota</taxon>
        <taxon>Clostridia</taxon>
        <taxon>Peptostreptococcales</taxon>
        <taxon>Peptostreptococcaceae</taxon>
        <taxon>Tepidibacter</taxon>
    </lineage>
</organism>
<name>A0ABY8EIB3_9FIRM</name>